<dbReference type="Pfam" id="PF03186">
    <property type="entry name" value="CobD_Cbib"/>
    <property type="match status" value="1"/>
</dbReference>
<name>A0A401FN29_9LACO</name>
<evidence type="ECO:0000313" key="10">
    <source>
        <dbReference type="EMBL" id="GAY73668.1"/>
    </source>
</evidence>
<keyword evidence="6 9" id="KW-0812">Transmembrane</keyword>
<keyword evidence="4 9" id="KW-1003">Cell membrane</keyword>
<evidence type="ECO:0000256" key="1">
    <source>
        <dbReference type="ARBA" id="ARBA00004651"/>
    </source>
</evidence>
<keyword evidence="11" id="KW-1185">Reference proteome</keyword>
<feature type="transmembrane region" description="Helical" evidence="9">
    <location>
        <begin position="303"/>
        <end position="321"/>
    </location>
</feature>
<gene>
    <name evidence="9" type="primary">cobD</name>
    <name evidence="10" type="ORF">NBRC111893_1814</name>
</gene>
<evidence type="ECO:0000256" key="5">
    <source>
        <dbReference type="ARBA" id="ARBA00022573"/>
    </source>
</evidence>
<feature type="transmembrane region" description="Helical" evidence="9">
    <location>
        <begin position="23"/>
        <end position="41"/>
    </location>
</feature>
<feature type="transmembrane region" description="Helical" evidence="9">
    <location>
        <begin position="86"/>
        <end position="105"/>
    </location>
</feature>
<dbReference type="GO" id="GO:0015420">
    <property type="term" value="F:ABC-type vitamin B12 transporter activity"/>
    <property type="evidence" value="ECO:0007669"/>
    <property type="project" value="UniProtKB-UniRule"/>
</dbReference>
<dbReference type="PANTHER" id="PTHR34308:SF1">
    <property type="entry name" value="COBALAMIN BIOSYNTHESIS PROTEIN CBIB"/>
    <property type="match status" value="1"/>
</dbReference>
<comment type="subcellular location">
    <subcellularLocation>
        <location evidence="1 9">Cell membrane</location>
        <topology evidence="1 9">Multi-pass membrane protein</topology>
    </subcellularLocation>
</comment>
<dbReference type="UniPathway" id="UPA00148"/>
<comment type="pathway">
    <text evidence="2 9">Cofactor biosynthesis; adenosylcobalamin biosynthesis.</text>
</comment>
<dbReference type="EMBL" id="BEXA01000003">
    <property type="protein sequence ID" value="GAY73668.1"/>
    <property type="molecule type" value="Genomic_DNA"/>
</dbReference>
<evidence type="ECO:0000256" key="4">
    <source>
        <dbReference type="ARBA" id="ARBA00022475"/>
    </source>
</evidence>
<comment type="caution">
    <text evidence="9">Lacks conserved residue(s) required for the propagation of feature annotation.</text>
</comment>
<evidence type="ECO:0000256" key="6">
    <source>
        <dbReference type="ARBA" id="ARBA00022692"/>
    </source>
</evidence>
<evidence type="ECO:0000313" key="11">
    <source>
        <dbReference type="Proteomes" id="UP000286974"/>
    </source>
</evidence>
<reference evidence="10 11" key="1">
    <citation type="submission" date="2017-11" db="EMBL/GenBank/DDBJ databases">
        <title>Draft Genome Sequence of Lactobacillus curieae NBRC 111893 isolated from Koso, a Japanese sugar-Vegetable Fermented Beverage.</title>
        <authorList>
            <person name="Chiou T.Y."/>
            <person name="Oshima K."/>
            <person name="Suda W."/>
            <person name="Hattori M."/>
            <person name="Takahashi T."/>
        </authorList>
    </citation>
    <scope>NUCLEOTIDE SEQUENCE [LARGE SCALE GENOMIC DNA]</scope>
    <source>
        <strain evidence="10 11">NBRC111893</strain>
    </source>
</reference>
<accession>A0A401FN29</accession>
<evidence type="ECO:0000256" key="8">
    <source>
        <dbReference type="ARBA" id="ARBA00023136"/>
    </source>
</evidence>
<evidence type="ECO:0000256" key="3">
    <source>
        <dbReference type="ARBA" id="ARBA00006263"/>
    </source>
</evidence>
<keyword evidence="5 9" id="KW-0169">Cobalamin biosynthesis</keyword>
<keyword evidence="10" id="KW-0436">Ligase</keyword>
<comment type="function">
    <text evidence="9">Converts cobyric acid to cobinamide by the addition of aminopropanol on the F carboxylic group.</text>
</comment>
<dbReference type="GO" id="GO:0009236">
    <property type="term" value="P:cobalamin biosynthetic process"/>
    <property type="evidence" value="ECO:0007669"/>
    <property type="project" value="UniProtKB-UniRule"/>
</dbReference>
<dbReference type="PANTHER" id="PTHR34308">
    <property type="entry name" value="COBALAMIN BIOSYNTHESIS PROTEIN CBIB"/>
    <property type="match status" value="1"/>
</dbReference>
<dbReference type="OrthoDB" id="9811967at2"/>
<proteinExistence type="inferred from homology"/>
<dbReference type="Proteomes" id="UP000286974">
    <property type="component" value="Unassembled WGS sequence"/>
</dbReference>
<organism evidence="10 11">
    <name type="scientific">Lentilactobacillus kosonis</name>
    <dbReference type="NCBI Taxonomy" id="2810561"/>
    <lineage>
        <taxon>Bacteria</taxon>
        <taxon>Bacillati</taxon>
        <taxon>Bacillota</taxon>
        <taxon>Bacilli</taxon>
        <taxon>Lactobacillales</taxon>
        <taxon>Lactobacillaceae</taxon>
        <taxon>Lentilactobacillus</taxon>
    </lineage>
</organism>
<dbReference type="GO" id="GO:0048472">
    <property type="term" value="F:threonine-phosphate decarboxylase activity"/>
    <property type="evidence" value="ECO:0007669"/>
    <property type="project" value="InterPro"/>
</dbReference>
<keyword evidence="8 9" id="KW-0472">Membrane</keyword>
<dbReference type="AlphaFoldDB" id="A0A401FN29"/>
<comment type="similarity">
    <text evidence="3 9">Belongs to the CobD/CbiB family.</text>
</comment>
<evidence type="ECO:0000256" key="7">
    <source>
        <dbReference type="ARBA" id="ARBA00022989"/>
    </source>
</evidence>
<keyword evidence="7 9" id="KW-1133">Transmembrane helix</keyword>
<comment type="caution">
    <text evidence="10">The sequence shown here is derived from an EMBL/GenBank/DDBJ whole genome shotgun (WGS) entry which is preliminary data.</text>
</comment>
<dbReference type="RefSeq" id="WP_125008543.1">
    <property type="nucleotide sequence ID" value="NZ_BEXA01000003.1"/>
</dbReference>
<dbReference type="HAMAP" id="MF_00024">
    <property type="entry name" value="CobD_CbiB"/>
    <property type="match status" value="1"/>
</dbReference>
<dbReference type="GO" id="GO:0016874">
    <property type="term" value="F:ligase activity"/>
    <property type="evidence" value="ECO:0007669"/>
    <property type="project" value="UniProtKB-KW"/>
</dbReference>
<feature type="transmembrane region" description="Helical" evidence="9">
    <location>
        <begin position="53"/>
        <end position="80"/>
    </location>
</feature>
<protein>
    <recommendedName>
        <fullName evidence="9">Cobalamin biosynthesis protein CobD</fullName>
    </recommendedName>
</protein>
<dbReference type="GO" id="GO:0005886">
    <property type="term" value="C:plasma membrane"/>
    <property type="evidence" value="ECO:0007669"/>
    <property type="project" value="UniProtKB-SubCell"/>
</dbReference>
<dbReference type="InterPro" id="IPR004485">
    <property type="entry name" value="Cobalamin_biosynth_CobD/CbiB"/>
</dbReference>
<sequence>MLYVEMLICGFALDLVLADPPSWPHPVKLIGKLIALFTWIFNRDSIPSWLKQIFGAFIWIVTVGLSFGSVLLVMWLFTLISNNTQVVLLFQFIFGSYISYTCLSVKGLADAAKSIVDCLRADDLTAARNQVGMIVGRDTETLSKEEVCKATIETVAENTCDGVIAPMIYLAIGGPALGIAYKAVNTLDSMIGYKDKKYADIGKVSALLDDVFNYVPARVTWLVLLLAVRVLGYDFKDALAVGRKDRENHSSPNSGFSESVVAGALNLTLGGPHTYFGKPVSKPFIGNGSQVAGYQEILKTNRILYVSALESVLIISIISIII</sequence>
<evidence type="ECO:0000256" key="9">
    <source>
        <dbReference type="HAMAP-Rule" id="MF_00024"/>
    </source>
</evidence>
<evidence type="ECO:0000256" key="2">
    <source>
        <dbReference type="ARBA" id="ARBA00004953"/>
    </source>
</evidence>
<dbReference type="NCBIfam" id="TIGR00380">
    <property type="entry name" value="cobal_cbiB"/>
    <property type="match status" value="1"/>
</dbReference>